<comment type="caution">
    <text evidence="2">The sequence shown here is derived from an EMBL/GenBank/DDBJ whole genome shotgun (WGS) entry which is preliminary data.</text>
</comment>
<reference evidence="2" key="1">
    <citation type="journal article" date="2014" name="Int. J. Syst. Evol. Microbiol.">
        <title>Complete genome sequence of Corynebacterium casei LMG S-19264T (=DSM 44701T), isolated from a smear-ripened cheese.</title>
        <authorList>
            <consortium name="US DOE Joint Genome Institute (JGI-PGF)"/>
            <person name="Walter F."/>
            <person name="Albersmeier A."/>
            <person name="Kalinowski J."/>
            <person name="Ruckert C."/>
        </authorList>
    </citation>
    <scope>NUCLEOTIDE SEQUENCE</scope>
    <source>
        <strain evidence="2">KCTC 32501</strain>
    </source>
</reference>
<feature type="region of interest" description="Disordered" evidence="1">
    <location>
        <begin position="1"/>
        <end position="45"/>
    </location>
</feature>
<proteinExistence type="predicted"/>
<evidence type="ECO:0000256" key="1">
    <source>
        <dbReference type="SAM" id="MobiDB-lite"/>
    </source>
</evidence>
<gene>
    <name evidence="2" type="ORF">GCM10009007_21060</name>
</gene>
<feature type="compositionally biased region" description="Basic and acidic residues" evidence="1">
    <location>
        <begin position="23"/>
        <end position="45"/>
    </location>
</feature>
<evidence type="ECO:0000313" key="2">
    <source>
        <dbReference type="EMBL" id="GHA80090.1"/>
    </source>
</evidence>
<protein>
    <submittedName>
        <fullName evidence="2">Uncharacterized protein</fullName>
    </submittedName>
</protein>
<accession>A0A8J3CMP5</accession>
<name>A0A8J3CMP5_9BURK</name>
<reference evidence="2" key="2">
    <citation type="submission" date="2020-09" db="EMBL/GenBank/DDBJ databases">
        <authorList>
            <person name="Sun Q."/>
            <person name="Kim S."/>
        </authorList>
    </citation>
    <scope>NUCLEOTIDE SEQUENCE</scope>
    <source>
        <strain evidence="2">KCTC 32501</strain>
    </source>
</reference>
<sequence length="45" mass="5038">MDVVPRKATKLQLHKTVPQTDTGGRDEYSKALERTAEKELGKLTP</sequence>
<keyword evidence="3" id="KW-1185">Reference proteome</keyword>
<organism evidence="2 3">
    <name type="scientific">Formosimonas limnophila</name>
    <dbReference type="NCBI Taxonomy" id="1384487"/>
    <lineage>
        <taxon>Bacteria</taxon>
        <taxon>Pseudomonadati</taxon>
        <taxon>Pseudomonadota</taxon>
        <taxon>Betaproteobacteria</taxon>
        <taxon>Burkholderiales</taxon>
        <taxon>Burkholderiaceae</taxon>
        <taxon>Formosimonas</taxon>
    </lineage>
</organism>
<evidence type="ECO:0000313" key="3">
    <source>
        <dbReference type="Proteomes" id="UP000614287"/>
    </source>
</evidence>
<dbReference type="Proteomes" id="UP000614287">
    <property type="component" value="Unassembled WGS sequence"/>
</dbReference>
<dbReference type="EMBL" id="BMZG01000025">
    <property type="protein sequence ID" value="GHA80090.1"/>
    <property type="molecule type" value="Genomic_DNA"/>
</dbReference>
<dbReference type="AlphaFoldDB" id="A0A8J3CMP5"/>